<evidence type="ECO:0000256" key="3">
    <source>
        <dbReference type="SAM" id="MobiDB-lite"/>
    </source>
</evidence>
<reference evidence="6" key="1">
    <citation type="submission" date="2025-08" db="UniProtKB">
        <authorList>
            <consortium name="Ensembl"/>
        </authorList>
    </citation>
    <scope>IDENTIFICATION</scope>
</reference>
<dbReference type="InterPro" id="IPR051043">
    <property type="entry name" value="Sulfatase_Mod_Factor_Kinase"/>
</dbReference>
<organism evidence="6 7">
    <name type="scientific">Nothoprocta perdicaria</name>
    <name type="common">Chilean tinamou</name>
    <name type="synonym">Crypturus perdicarius</name>
    <dbReference type="NCBI Taxonomy" id="30464"/>
    <lineage>
        <taxon>Eukaryota</taxon>
        <taxon>Metazoa</taxon>
        <taxon>Chordata</taxon>
        <taxon>Craniata</taxon>
        <taxon>Vertebrata</taxon>
        <taxon>Euteleostomi</taxon>
        <taxon>Archelosauria</taxon>
        <taxon>Archosauria</taxon>
        <taxon>Dinosauria</taxon>
        <taxon>Saurischia</taxon>
        <taxon>Theropoda</taxon>
        <taxon>Coelurosauria</taxon>
        <taxon>Aves</taxon>
        <taxon>Palaeognathae</taxon>
        <taxon>Tinamiformes</taxon>
        <taxon>Tinamidae</taxon>
        <taxon>Nothoprocta</taxon>
    </lineage>
</organism>
<dbReference type="AlphaFoldDB" id="A0A8C6ZI36"/>
<feature type="region of interest" description="Disordered" evidence="3">
    <location>
        <begin position="1"/>
        <end position="25"/>
    </location>
</feature>
<name>A0A8C6ZI36_NOTPE</name>
<feature type="transmembrane region" description="Helical" evidence="4">
    <location>
        <begin position="119"/>
        <end position="140"/>
    </location>
</feature>
<feature type="domain" description="Sulfatase-modifying factor enzyme-like" evidence="5">
    <location>
        <begin position="224"/>
        <end position="258"/>
    </location>
</feature>
<dbReference type="GO" id="GO:0005788">
    <property type="term" value="C:endoplasmic reticulum lumen"/>
    <property type="evidence" value="ECO:0007669"/>
    <property type="project" value="UniProtKB-SubCell"/>
</dbReference>
<dbReference type="PANTHER" id="PTHR23150:SF19">
    <property type="entry name" value="FORMYLGLYCINE-GENERATING ENZYME"/>
    <property type="match status" value="1"/>
</dbReference>
<keyword evidence="7" id="KW-1185">Reference proteome</keyword>
<dbReference type="Ensembl" id="ENSNPET00000016377.1">
    <property type="protein sequence ID" value="ENSNPEP00000015982.1"/>
    <property type="gene ID" value="ENSNPEG00000011917.1"/>
</dbReference>
<dbReference type="Gene3D" id="3.90.1580.10">
    <property type="entry name" value="paralog of FGE (formylglycine-generating enzyme)"/>
    <property type="match status" value="2"/>
</dbReference>
<comment type="similarity">
    <text evidence="2">Belongs to the sulfatase-modifying factor family.</text>
</comment>
<gene>
    <name evidence="6" type="primary">SUMF1</name>
</gene>
<reference evidence="6" key="2">
    <citation type="submission" date="2025-09" db="UniProtKB">
        <authorList>
            <consortium name="Ensembl"/>
        </authorList>
    </citation>
    <scope>IDENTIFICATION</scope>
</reference>
<dbReference type="PANTHER" id="PTHR23150">
    <property type="entry name" value="SULFATASE MODIFYING FACTOR 1, 2"/>
    <property type="match status" value="1"/>
</dbReference>
<dbReference type="InterPro" id="IPR005532">
    <property type="entry name" value="SUMF_dom"/>
</dbReference>
<dbReference type="GO" id="GO:0120147">
    <property type="term" value="F:formylglycine-generating oxidase activity"/>
    <property type="evidence" value="ECO:0007669"/>
    <property type="project" value="TreeGrafter"/>
</dbReference>
<dbReference type="Proteomes" id="UP000694420">
    <property type="component" value="Unplaced"/>
</dbReference>
<evidence type="ECO:0000256" key="4">
    <source>
        <dbReference type="SAM" id="Phobius"/>
    </source>
</evidence>
<dbReference type="Pfam" id="PF03781">
    <property type="entry name" value="FGE-sulfatase"/>
    <property type="match status" value="2"/>
</dbReference>
<evidence type="ECO:0000313" key="7">
    <source>
        <dbReference type="Proteomes" id="UP000694420"/>
    </source>
</evidence>
<evidence type="ECO:0000256" key="1">
    <source>
        <dbReference type="ARBA" id="ARBA00004319"/>
    </source>
</evidence>
<evidence type="ECO:0000256" key="2">
    <source>
        <dbReference type="ARBA" id="ARBA00005310"/>
    </source>
</evidence>
<proteinExistence type="inferred from homology"/>
<dbReference type="InterPro" id="IPR042095">
    <property type="entry name" value="SUMF_sf"/>
</dbReference>
<keyword evidence="4" id="KW-0812">Transmembrane</keyword>
<evidence type="ECO:0000259" key="5">
    <source>
        <dbReference type="Pfam" id="PF03781"/>
    </source>
</evidence>
<keyword evidence="4" id="KW-1133">Transmembrane helix</keyword>
<accession>A0A8C6ZI36</accession>
<keyword evidence="4" id="KW-0472">Membrane</keyword>
<protein>
    <submittedName>
        <fullName evidence="6">Sulfatase modifying factor 1</fullName>
    </submittedName>
</protein>
<comment type="subcellular location">
    <subcellularLocation>
        <location evidence="1">Endoplasmic reticulum lumen</location>
    </subcellularLocation>
</comment>
<dbReference type="SUPFAM" id="SSF56436">
    <property type="entry name" value="C-type lectin-like"/>
    <property type="match status" value="1"/>
</dbReference>
<dbReference type="InterPro" id="IPR016187">
    <property type="entry name" value="CTDL_fold"/>
</dbReference>
<sequence>MREQLPRGHQGQLLPLPEGGRSASPCSRCPRVSTCSRCPRVSTCSRCPRGTRAPLPGPGPCPWEWGRLTHQGRDPLLPERRGLSALPPPRGRRHRWCSRCPVVILLSYFHLSMKCWSQLQITLWVLLFALQMVAIPGGMFTMGTDEPKIPQDGEGPARRVHINTFYMDQYEVSNEDFEIFVNSTGYVTEVRRRDIWARVLSVWAKNPDVTQVFIFAGHCGMLFVTAFPPNGYGLYNIVGNAWEWTSDWWVIHHSADEARNPVTRSQNTPDSSASNLGFRCAADT</sequence>
<feature type="domain" description="Sulfatase-modifying factor enzyme-like" evidence="5">
    <location>
        <begin position="131"/>
        <end position="208"/>
    </location>
</feature>
<evidence type="ECO:0000313" key="6">
    <source>
        <dbReference type="Ensembl" id="ENSNPEP00000015982.1"/>
    </source>
</evidence>